<comment type="caution">
    <text evidence="1">The sequence shown here is derived from an EMBL/GenBank/DDBJ whole genome shotgun (WGS) entry which is preliminary data.</text>
</comment>
<dbReference type="Proteomes" id="UP000247409">
    <property type="component" value="Unassembled WGS sequence"/>
</dbReference>
<evidence type="ECO:0000313" key="1">
    <source>
        <dbReference type="EMBL" id="PXF41771.1"/>
    </source>
</evidence>
<reference evidence="1 2" key="1">
    <citation type="journal article" date="2018" name="Mol. Biol. Evol.">
        <title>Analysis of the draft genome of the red seaweed Gracilariopsis chorda provides insights into genome size evolution in Rhodophyta.</title>
        <authorList>
            <person name="Lee J."/>
            <person name="Yang E.C."/>
            <person name="Graf L."/>
            <person name="Yang J.H."/>
            <person name="Qiu H."/>
            <person name="Zel Zion U."/>
            <person name="Chan C.X."/>
            <person name="Stephens T.G."/>
            <person name="Weber A.P.M."/>
            <person name="Boo G.H."/>
            <person name="Boo S.M."/>
            <person name="Kim K.M."/>
            <person name="Shin Y."/>
            <person name="Jung M."/>
            <person name="Lee S.J."/>
            <person name="Yim H.S."/>
            <person name="Lee J.H."/>
            <person name="Bhattacharya D."/>
            <person name="Yoon H.S."/>
        </authorList>
    </citation>
    <scope>NUCLEOTIDE SEQUENCE [LARGE SCALE GENOMIC DNA]</scope>
    <source>
        <strain evidence="1 2">SKKU-2015</strain>
        <tissue evidence="1">Whole body</tissue>
    </source>
</reference>
<protein>
    <submittedName>
        <fullName evidence="1">Uncharacterized protein</fullName>
    </submittedName>
</protein>
<dbReference type="EMBL" id="NBIV01000196">
    <property type="protein sequence ID" value="PXF41771.1"/>
    <property type="molecule type" value="Genomic_DNA"/>
</dbReference>
<name>A0A2V3II75_9FLOR</name>
<dbReference type="AlphaFoldDB" id="A0A2V3II75"/>
<gene>
    <name evidence="1" type="ORF">BWQ96_08492</name>
</gene>
<keyword evidence="2" id="KW-1185">Reference proteome</keyword>
<sequence>MPAPVTAPQPRTPLGPWELRGASLSPTRCHLQAHARRLQSQSSTDPLITIIVQPPYTPPHAAPPATPALTIHRSLLRAASPVLSALIPADARSPVRVLDWPDTFSLLRKFLYLQPLDLAVAPPDLPLAAARWGLNQLFEACFAYAERNLPTDMRALLWRWMPVLNAVRVPPTFKTTFALSFVAALDEHPLQRTWLSSAGARGDYSQLPDDYGLFAPCQCSVTEPPANSPAHDKLLILASIALRSRTKATCPNRCNAHTVWTVFHAQDMLVELITYLFRMGAFDYGILVLDVLLRQLEPALSDQELITLLRRVPWQNGYAELLASREALQWSSRAWQKLFHARQTLTTTDRISLPLIMSAFKRALPEPGLRAVRWESERVTYDATPDTNLQFALSVACDTRKSRRLPPLQATVRVVAGDARPISKMRVHVRAYVTAQCGCDIRGKSGAFAGTELDTGDDHVMGSFVRVGGVSFKVLDGSALKEWIDCHTDTCTMRLVVHVSMERERERENGVEYAATDEPVKSPWLQTWQLKCPCGECHVQPNVSHLNAHDMFDTRSM</sequence>
<accession>A0A2V3II75</accession>
<organism evidence="1 2">
    <name type="scientific">Gracilariopsis chorda</name>
    <dbReference type="NCBI Taxonomy" id="448386"/>
    <lineage>
        <taxon>Eukaryota</taxon>
        <taxon>Rhodophyta</taxon>
        <taxon>Florideophyceae</taxon>
        <taxon>Rhodymeniophycidae</taxon>
        <taxon>Gracilariales</taxon>
        <taxon>Gracilariaceae</taxon>
        <taxon>Gracilariopsis</taxon>
    </lineage>
</organism>
<dbReference type="OrthoDB" id="10398325at2759"/>
<evidence type="ECO:0000313" key="2">
    <source>
        <dbReference type="Proteomes" id="UP000247409"/>
    </source>
</evidence>
<proteinExistence type="predicted"/>